<dbReference type="GO" id="GO:0016592">
    <property type="term" value="C:mediator complex"/>
    <property type="evidence" value="ECO:0007669"/>
    <property type="project" value="InterPro"/>
</dbReference>
<organism evidence="5 6">
    <name type="scientific">Nematocida ausubeli (strain ATCC PRA-371 / ERTm2)</name>
    <name type="common">Nematode killer fungus</name>
    <dbReference type="NCBI Taxonomy" id="1913371"/>
    <lineage>
        <taxon>Eukaryota</taxon>
        <taxon>Fungi</taxon>
        <taxon>Fungi incertae sedis</taxon>
        <taxon>Microsporidia</taxon>
        <taxon>Nematocida</taxon>
    </lineage>
</organism>
<evidence type="ECO:0000256" key="3">
    <source>
        <dbReference type="ARBA" id="ARBA00023163"/>
    </source>
</evidence>
<evidence type="ECO:0000256" key="4">
    <source>
        <dbReference type="ARBA" id="ARBA00023242"/>
    </source>
</evidence>
<evidence type="ECO:0000313" key="5">
    <source>
        <dbReference type="EMBL" id="KFG25261.1"/>
    </source>
</evidence>
<evidence type="ECO:0000313" key="6">
    <source>
        <dbReference type="Proteomes" id="UP000054524"/>
    </source>
</evidence>
<keyword evidence="3" id="KW-0804">Transcription</keyword>
<dbReference type="Proteomes" id="UP000054524">
    <property type="component" value="Unassembled WGS sequence"/>
</dbReference>
<proteinExistence type="predicted"/>
<accession>A0A086IZE3</accession>
<dbReference type="EMBL" id="AKIJ01000005">
    <property type="protein sequence ID" value="KFG25261.1"/>
    <property type="molecule type" value="Genomic_DNA"/>
</dbReference>
<comment type="caution">
    <text evidence="5">The sequence shown here is derived from an EMBL/GenBank/DDBJ whole genome shotgun (WGS) entry which is preliminary data.</text>
</comment>
<dbReference type="GeneID" id="77677005"/>
<comment type="subcellular location">
    <subcellularLocation>
        <location evidence="1">Nucleus</location>
    </subcellularLocation>
</comment>
<evidence type="ECO:0000256" key="1">
    <source>
        <dbReference type="ARBA" id="ARBA00004123"/>
    </source>
</evidence>
<evidence type="ECO:0000256" key="2">
    <source>
        <dbReference type="ARBA" id="ARBA00023015"/>
    </source>
</evidence>
<protein>
    <submittedName>
        <fullName evidence="5">Uncharacterized protein</fullName>
    </submittedName>
</protein>
<reference evidence="5 6" key="1">
    <citation type="journal article" date="2014" name="Genome Announc.">
        <title>Genome Sequence of the Microsporidian Species Nematocida sp1 Strain ERTm6 (ATCC PRA-372).</title>
        <authorList>
            <person name="Bakowski M.A."/>
            <person name="Priest M."/>
            <person name="Young S."/>
            <person name="Cuomo C.A."/>
            <person name="Troemel E.R."/>
        </authorList>
    </citation>
    <scope>NUCLEOTIDE SEQUENCE [LARGE SCALE GENOMIC DNA]</scope>
    <source>
        <strain evidence="5 6">ERTm6</strain>
    </source>
</reference>
<keyword evidence="2" id="KW-0805">Transcription regulation</keyword>
<keyword evidence="6" id="KW-1185">Reference proteome</keyword>
<dbReference type="InterPro" id="IPR037212">
    <property type="entry name" value="Med7/Med21-like"/>
</dbReference>
<name>A0A086IZE3_NEMA1</name>
<gene>
    <name evidence="5" type="ORF">NESG_02032</name>
</gene>
<dbReference type="SUPFAM" id="SSF140718">
    <property type="entry name" value="Mediator hinge subcomplex-like"/>
    <property type="match status" value="1"/>
</dbReference>
<sequence length="138" mass="15969">MSIHENISVDEDSDDSPFFYLDEIQSNLYKLLSLFYSGIGIIQRDSPPENQRADPDVILRLENNIKEIIGQFITTRQKLIDRISKLESEKSSFSCLSELLQKTRDLDIILEIKMKKLQEELPLLTEVINELVDEIGQI</sequence>
<dbReference type="AlphaFoldDB" id="A0A086IZE3"/>
<dbReference type="HOGENOM" id="CLU_1855810_0_0_1"/>
<keyword evidence="4" id="KW-0539">Nucleus</keyword>
<dbReference type="RefSeq" id="XP_052903816.1">
    <property type="nucleotide sequence ID" value="XM_053049645.1"/>
</dbReference>